<dbReference type="Pfam" id="PF00561">
    <property type="entry name" value="Abhydrolase_1"/>
    <property type="match status" value="1"/>
</dbReference>
<feature type="domain" description="AB hydrolase-1" evidence="1">
    <location>
        <begin position="31"/>
        <end position="165"/>
    </location>
</feature>
<sequence>MRAVRRVDRPLRGGGTLPLAHVRSGPVTPVPLVVVPGGPGMASVLPYARFRATASARGVDVVMVEHRGIGLSRHDDRGRDLEPGDVTVEDVVDDLAAVLDDLGVERAVVLGSSYGTYVAQGFGVRHPQRVAGMVLDSPVLSVAGDLPLVRAFRRERLWDGDDALSRAVRTSAAPARELAVVVPAVYELCGPRVLSRLLAARERGRTRLWRRLADLGAGTRGGLRFVTEPDLVDGIAYGQLGYGLPPDGSPLDPQVALAAPGRPLYRGEPFDLPAELPRFSWPTVVLSGERDLQTPRPVAERLTSLLPDGVLVPIAGIGHSALDTHPLAALFTARAVTAGAAHGLPRLAGWIADLPRRSASRLAGPALSAALALGG</sequence>
<dbReference type="InterPro" id="IPR029058">
    <property type="entry name" value="AB_hydrolase_fold"/>
</dbReference>
<dbReference type="InterPro" id="IPR000073">
    <property type="entry name" value="AB_hydrolase_1"/>
</dbReference>
<gene>
    <name evidence="2" type="ORF">CLV37_11619</name>
</gene>
<dbReference type="AlphaFoldDB" id="A0A2T0QX62"/>
<dbReference type="PANTHER" id="PTHR43433:SF10">
    <property type="entry name" value="AB HYDROLASE-1 DOMAIN-CONTAINING PROTEIN"/>
    <property type="match status" value="1"/>
</dbReference>
<dbReference type="Gene3D" id="3.40.50.1820">
    <property type="entry name" value="alpha/beta hydrolase"/>
    <property type="match status" value="1"/>
</dbReference>
<dbReference type="EMBL" id="PVZF01000016">
    <property type="protein sequence ID" value="PRY10466.1"/>
    <property type="molecule type" value="Genomic_DNA"/>
</dbReference>
<evidence type="ECO:0000259" key="1">
    <source>
        <dbReference type="Pfam" id="PF00561"/>
    </source>
</evidence>
<protein>
    <submittedName>
        <fullName evidence="2">Pimeloyl-ACP methyl ester carboxylesterase</fullName>
    </submittedName>
</protein>
<proteinExistence type="predicted"/>
<dbReference type="PANTHER" id="PTHR43433">
    <property type="entry name" value="HYDROLASE, ALPHA/BETA FOLD FAMILY PROTEIN"/>
    <property type="match status" value="1"/>
</dbReference>
<dbReference type="Proteomes" id="UP000238083">
    <property type="component" value="Unassembled WGS sequence"/>
</dbReference>
<keyword evidence="3" id="KW-1185">Reference proteome</keyword>
<organism evidence="2 3">
    <name type="scientific">Kineococcus rhizosphaerae</name>
    <dbReference type="NCBI Taxonomy" id="559628"/>
    <lineage>
        <taxon>Bacteria</taxon>
        <taxon>Bacillati</taxon>
        <taxon>Actinomycetota</taxon>
        <taxon>Actinomycetes</taxon>
        <taxon>Kineosporiales</taxon>
        <taxon>Kineosporiaceae</taxon>
        <taxon>Kineococcus</taxon>
    </lineage>
</organism>
<comment type="caution">
    <text evidence="2">The sequence shown here is derived from an EMBL/GenBank/DDBJ whole genome shotgun (WGS) entry which is preliminary data.</text>
</comment>
<dbReference type="SUPFAM" id="SSF53474">
    <property type="entry name" value="alpha/beta-Hydrolases"/>
    <property type="match status" value="1"/>
</dbReference>
<dbReference type="GO" id="GO:0003824">
    <property type="term" value="F:catalytic activity"/>
    <property type="evidence" value="ECO:0007669"/>
    <property type="project" value="UniProtKB-ARBA"/>
</dbReference>
<accession>A0A2T0QX62</accession>
<name>A0A2T0QX62_9ACTN</name>
<reference evidence="2 3" key="1">
    <citation type="submission" date="2018-03" db="EMBL/GenBank/DDBJ databases">
        <title>Genomic Encyclopedia of Archaeal and Bacterial Type Strains, Phase II (KMG-II): from individual species to whole genera.</title>
        <authorList>
            <person name="Goeker M."/>
        </authorList>
    </citation>
    <scope>NUCLEOTIDE SEQUENCE [LARGE SCALE GENOMIC DNA]</scope>
    <source>
        <strain evidence="2 3">DSM 19711</strain>
    </source>
</reference>
<evidence type="ECO:0000313" key="3">
    <source>
        <dbReference type="Proteomes" id="UP000238083"/>
    </source>
</evidence>
<dbReference type="InterPro" id="IPR050471">
    <property type="entry name" value="AB_hydrolase"/>
</dbReference>
<evidence type="ECO:0000313" key="2">
    <source>
        <dbReference type="EMBL" id="PRY10466.1"/>
    </source>
</evidence>